<accession>M0LSB2</accession>
<dbReference type="InterPro" id="IPR036390">
    <property type="entry name" value="WH_DNA-bd_sf"/>
</dbReference>
<dbReference type="InterPro" id="IPR011991">
    <property type="entry name" value="ArsR-like_HTH"/>
</dbReference>
<reference evidence="1 2" key="1">
    <citation type="journal article" date="2014" name="PLoS Genet.">
        <title>Phylogenetically driven sequencing of extremely halophilic archaea reveals strategies for static and dynamic osmo-response.</title>
        <authorList>
            <person name="Becker E.A."/>
            <person name="Seitzer P.M."/>
            <person name="Tritt A."/>
            <person name="Larsen D."/>
            <person name="Krusor M."/>
            <person name="Yao A.I."/>
            <person name="Wu D."/>
            <person name="Madern D."/>
            <person name="Eisen J.A."/>
            <person name="Darling A.E."/>
            <person name="Facciotti M.T."/>
        </authorList>
    </citation>
    <scope>NUCLEOTIDE SEQUENCE [LARGE SCALE GENOMIC DNA]</scope>
    <source>
        <strain evidence="1 2">100A6</strain>
    </source>
</reference>
<dbReference type="PATRIC" id="fig|1132509.6.peg.3353"/>
<dbReference type="SUPFAM" id="SSF46785">
    <property type="entry name" value="Winged helix' DNA-binding domain"/>
    <property type="match status" value="1"/>
</dbReference>
<name>M0LSB2_9EURY</name>
<dbReference type="AlphaFoldDB" id="M0LSB2"/>
<dbReference type="InterPro" id="IPR036388">
    <property type="entry name" value="WH-like_DNA-bd_sf"/>
</dbReference>
<gene>
    <name evidence="1" type="ORF">C447_14371</name>
</gene>
<dbReference type="eggNOG" id="arCOG03065">
    <property type="taxonomic scope" value="Archaea"/>
</dbReference>
<sequence length="124" mass="14180">MSEERDPDVVFEALCSNHAREILVAAEDEPRSARSLAERCGTSLPTVYRRVNALVEQDLLEEVVRVADDGNHYTLYVSNLETIRLDVERTGFSATVRLKRDIVDRFGAFWRDLGDRPEEVGRTR</sequence>
<comment type="caution">
    <text evidence="1">The sequence shown here is derived from an EMBL/GenBank/DDBJ whole genome shotgun (WGS) entry which is preliminary data.</text>
</comment>
<dbReference type="OrthoDB" id="311452at2157"/>
<protein>
    <submittedName>
        <fullName evidence="1">Transcription regulator</fullName>
    </submittedName>
</protein>
<dbReference type="RefSeq" id="WP_007695106.1">
    <property type="nucleotide sequence ID" value="NZ_AJRK01000424.1"/>
</dbReference>
<dbReference type="Gene3D" id="1.10.10.10">
    <property type="entry name" value="Winged helix-like DNA-binding domain superfamily/Winged helix DNA-binding domain"/>
    <property type="match status" value="1"/>
</dbReference>
<keyword evidence="2" id="KW-1185">Reference proteome</keyword>
<dbReference type="EMBL" id="AOMB01000041">
    <property type="protein sequence ID" value="EMA36452.1"/>
    <property type="molecule type" value="Genomic_DNA"/>
</dbReference>
<dbReference type="Pfam" id="PF12840">
    <property type="entry name" value="HTH_20"/>
    <property type="match status" value="1"/>
</dbReference>
<dbReference type="CDD" id="cd00090">
    <property type="entry name" value="HTH_ARSR"/>
    <property type="match status" value="1"/>
</dbReference>
<dbReference type="Proteomes" id="UP000011566">
    <property type="component" value="Unassembled WGS sequence"/>
</dbReference>
<evidence type="ECO:0000313" key="1">
    <source>
        <dbReference type="EMBL" id="EMA36452.1"/>
    </source>
</evidence>
<proteinExistence type="predicted"/>
<organism evidence="1 2">
    <name type="scientific">Halococcus hamelinensis 100A6</name>
    <dbReference type="NCBI Taxonomy" id="1132509"/>
    <lineage>
        <taxon>Archaea</taxon>
        <taxon>Methanobacteriati</taxon>
        <taxon>Methanobacteriota</taxon>
        <taxon>Stenosarchaea group</taxon>
        <taxon>Halobacteria</taxon>
        <taxon>Halobacteriales</taxon>
        <taxon>Halococcaceae</taxon>
        <taxon>Halococcus</taxon>
    </lineage>
</organism>
<evidence type="ECO:0000313" key="2">
    <source>
        <dbReference type="Proteomes" id="UP000011566"/>
    </source>
</evidence>